<organism evidence="1 2">
    <name type="scientific">Marinomonas transparens</name>
    <dbReference type="NCBI Taxonomy" id="2795388"/>
    <lineage>
        <taxon>Bacteria</taxon>
        <taxon>Pseudomonadati</taxon>
        <taxon>Pseudomonadota</taxon>
        <taxon>Gammaproteobacteria</taxon>
        <taxon>Oceanospirillales</taxon>
        <taxon>Oceanospirillaceae</taxon>
        <taxon>Marinomonas</taxon>
    </lineage>
</organism>
<comment type="caution">
    <text evidence="1">The sequence shown here is derived from an EMBL/GenBank/DDBJ whole genome shotgun (WGS) entry which is preliminary data.</text>
</comment>
<reference evidence="1" key="1">
    <citation type="submission" date="2020-12" db="EMBL/GenBank/DDBJ databases">
        <title>Marinomonas arctica sp. nov., a psychrotolerant bacterium isolated from the Arctic.</title>
        <authorList>
            <person name="Zhang Y."/>
        </authorList>
    </citation>
    <scope>NUCLEOTIDE SEQUENCE</scope>
    <source>
        <strain evidence="1">C1424</strain>
    </source>
</reference>
<protein>
    <submittedName>
        <fullName evidence="1">Uncharacterized protein</fullName>
    </submittedName>
</protein>
<proteinExistence type="predicted"/>
<dbReference type="AlphaFoldDB" id="A0A934JIQ9"/>
<dbReference type="RefSeq" id="WP_199466707.1">
    <property type="nucleotide sequence ID" value="NZ_JAEMNX010000002.1"/>
</dbReference>
<evidence type="ECO:0000313" key="1">
    <source>
        <dbReference type="EMBL" id="MBJ7536536.1"/>
    </source>
</evidence>
<dbReference type="EMBL" id="JAEMNX010000002">
    <property type="protein sequence ID" value="MBJ7536536.1"/>
    <property type="molecule type" value="Genomic_DNA"/>
</dbReference>
<sequence length="51" mass="5794">MRVTPIQDGEVSGIFSTEYNYYGEQGYLVGDFPKDNAIKICDLIIHKKQTP</sequence>
<accession>A0A934JIQ9</accession>
<name>A0A934JIQ9_9GAMM</name>
<dbReference type="Proteomes" id="UP000628710">
    <property type="component" value="Unassembled WGS sequence"/>
</dbReference>
<keyword evidence="2" id="KW-1185">Reference proteome</keyword>
<evidence type="ECO:0000313" key="2">
    <source>
        <dbReference type="Proteomes" id="UP000628710"/>
    </source>
</evidence>
<gene>
    <name evidence="1" type="ORF">I8J31_02445</name>
</gene>